<name>A0A059FC41_9PROT</name>
<accession>A0A059FC41</accession>
<evidence type="ECO:0000313" key="3">
    <source>
        <dbReference type="Proteomes" id="UP000024816"/>
    </source>
</evidence>
<protein>
    <submittedName>
        <fullName evidence="2">Uncharacterized protein</fullName>
    </submittedName>
</protein>
<dbReference type="AlphaFoldDB" id="A0A059FC41"/>
<evidence type="ECO:0000256" key="1">
    <source>
        <dbReference type="SAM" id="Phobius"/>
    </source>
</evidence>
<keyword evidence="1" id="KW-0812">Transmembrane</keyword>
<organism evidence="2 3">
    <name type="scientific">Hyphomonas jannaschiana VP2</name>
    <dbReference type="NCBI Taxonomy" id="1280952"/>
    <lineage>
        <taxon>Bacteria</taxon>
        <taxon>Pseudomonadati</taxon>
        <taxon>Pseudomonadota</taxon>
        <taxon>Alphaproteobacteria</taxon>
        <taxon>Hyphomonadales</taxon>
        <taxon>Hyphomonadaceae</taxon>
        <taxon>Hyphomonas</taxon>
    </lineage>
</organism>
<feature type="transmembrane region" description="Helical" evidence="1">
    <location>
        <begin position="223"/>
        <end position="246"/>
    </location>
</feature>
<proteinExistence type="predicted"/>
<dbReference type="EMBL" id="ARYJ01000006">
    <property type="protein sequence ID" value="KCZ88073.1"/>
    <property type="molecule type" value="Genomic_DNA"/>
</dbReference>
<comment type="caution">
    <text evidence="2">The sequence shown here is derived from an EMBL/GenBank/DDBJ whole genome shotgun (WGS) entry which is preliminary data.</text>
</comment>
<feature type="transmembrane region" description="Helical" evidence="1">
    <location>
        <begin position="194"/>
        <end position="217"/>
    </location>
</feature>
<evidence type="ECO:0000313" key="2">
    <source>
        <dbReference type="EMBL" id="KCZ88073.1"/>
    </source>
</evidence>
<dbReference type="Proteomes" id="UP000024816">
    <property type="component" value="Unassembled WGS sequence"/>
</dbReference>
<keyword evidence="1" id="KW-0472">Membrane</keyword>
<gene>
    <name evidence="2" type="ORF">HJA_10840</name>
</gene>
<keyword evidence="1" id="KW-1133">Transmembrane helix</keyword>
<sequence>MQCLVIDPKQLIETQVRKFSFLHQCVAEAGIVNDCPIEQISLHHALNGYSFWRSEHPGTENDPKIVLRALRKSIDQLKKAVSLVMSAVVSAEFKRQHQFIAAFELIGRELPQTPIILFGMPTKGKIAFAYQTELSAISNFASVDVRQPDFQIACDECIGAFQSLLKEVGAVNSELQNKYLWAEKYLDDKRRVRYTIWGFFLSVLTLIIIDILLPYLVPHMAEAWNFILGSLQAFIEFFGFLIRFIIKLLS</sequence>
<keyword evidence="3" id="KW-1185">Reference proteome</keyword>
<reference evidence="2 3" key="1">
    <citation type="journal article" date="2014" name="Antonie Van Leeuwenhoek">
        <title>Hyphomonas beringensis sp. nov. and Hyphomonas chukchiensis sp. nov., isolated from surface seawater of the Bering Sea and Chukchi Sea.</title>
        <authorList>
            <person name="Li C."/>
            <person name="Lai Q."/>
            <person name="Li G."/>
            <person name="Dong C."/>
            <person name="Wang J."/>
            <person name="Liao Y."/>
            <person name="Shao Z."/>
        </authorList>
    </citation>
    <scope>NUCLEOTIDE SEQUENCE [LARGE SCALE GENOMIC DNA]</scope>
    <source>
        <strain evidence="2 3">VP2</strain>
    </source>
</reference>